<organism evidence="4 5">
    <name type="scientific">Haloarcula vallismortis tailed virus 1</name>
    <dbReference type="NCBI Taxonomy" id="1262528"/>
    <lineage>
        <taxon>Viruses</taxon>
        <taxon>Duplodnaviria</taxon>
        <taxon>Heunggongvirae</taxon>
        <taxon>Uroviricota</taxon>
        <taxon>Caudoviricetes</taxon>
        <taxon>Thumleimavirales</taxon>
        <taxon>Druskaviridae</taxon>
        <taxon>Tredecimvirus</taxon>
        <taxon>Tredecimvirus thailandense</taxon>
        <taxon>Tredecimvirus HVTV1</taxon>
    </lineage>
</organism>
<reference evidence="4 5" key="1">
    <citation type="journal article" date="2013" name="J. Virol.">
        <title>Insights into head-tailed viruses infecting extremely halophilic archaea.</title>
        <authorList>
            <person name="Pietila M.K."/>
            <person name="Laurinmaki P."/>
            <person name="Russell D.A."/>
            <person name="Ko C.C."/>
            <person name="Jacobs-Sera D."/>
            <person name="Butcher S.J."/>
            <person name="Bamford D.H."/>
            <person name="Hendrix R.W."/>
        </authorList>
    </citation>
    <scope>NUCLEOTIDE SEQUENCE [LARGE SCALE GENOMIC DNA]</scope>
</reference>
<protein>
    <submittedName>
        <fullName evidence="4">dCTP deaminase</fullName>
    </submittedName>
</protein>
<dbReference type="PANTHER" id="PTHR42680">
    <property type="entry name" value="DCTP DEAMINASE"/>
    <property type="match status" value="1"/>
</dbReference>
<dbReference type="Pfam" id="PF22769">
    <property type="entry name" value="DCD"/>
    <property type="match status" value="1"/>
</dbReference>
<accession>L7TI54</accession>
<feature type="region of interest" description="Disordered" evidence="3">
    <location>
        <begin position="180"/>
        <end position="214"/>
    </location>
</feature>
<proteinExistence type="inferred from homology"/>
<dbReference type="OrthoDB" id="13481at10239"/>
<keyword evidence="5" id="KW-1185">Reference proteome</keyword>
<dbReference type="InterPro" id="IPR036157">
    <property type="entry name" value="dUTPase-like_sf"/>
</dbReference>
<dbReference type="CDD" id="cd07557">
    <property type="entry name" value="trimeric_dUTPase"/>
    <property type="match status" value="1"/>
</dbReference>
<evidence type="ECO:0000313" key="5">
    <source>
        <dbReference type="Proteomes" id="UP000011137"/>
    </source>
</evidence>
<evidence type="ECO:0000256" key="2">
    <source>
        <dbReference type="ARBA" id="ARBA00023080"/>
    </source>
</evidence>
<dbReference type="Gene3D" id="2.70.40.10">
    <property type="match status" value="1"/>
</dbReference>
<dbReference type="RefSeq" id="YP_007379062.1">
    <property type="nucleotide sequence ID" value="NC_020158.1"/>
</dbReference>
<dbReference type="KEGG" id="vg:14477398"/>
<dbReference type="EMBL" id="KC117377">
    <property type="protein sequence ID" value="AGC34526.1"/>
    <property type="molecule type" value="Genomic_DNA"/>
</dbReference>
<dbReference type="HAMAP" id="MF_00146">
    <property type="entry name" value="dCTP_deaminase"/>
    <property type="match status" value="1"/>
</dbReference>
<dbReference type="PANTHER" id="PTHR42680:SF3">
    <property type="entry name" value="DCTP DEAMINASE"/>
    <property type="match status" value="1"/>
</dbReference>
<dbReference type="SUPFAM" id="SSF51283">
    <property type="entry name" value="dUTPase-like"/>
    <property type="match status" value="1"/>
</dbReference>
<dbReference type="NCBIfam" id="TIGR02274">
    <property type="entry name" value="dCTP_deam"/>
    <property type="match status" value="1"/>
</dbReference>
<sequence>MMALADHEIASRVHYHEDDLDISPYDETNLQPASYDLRLGREFKVLKRPSLWERFKHGVLSRIPFSNVDPAHRDPRDEETTERHVRLQEGESFILGAHDFVLAHTQEAVRVPDDVVGVVHGRSSWARLGVDPHLGGYIDPGFHGQITLELCNQTDTPIKLYVGQRFCQLAFHEMNEAASDPYDGKYQGDAGAHGTRLHDEDDDAPPSVETFFSS</sequence>
<gene>
    <name evidence="4" type="primary">157</name>
    <name evidence="4" type="ORF">HVTV1_157</name>
</gene>
<evidence type="ECO:0000313" key="4">
    <source>
        <dbReference type="EMBL" id="AGC34526.1"/>
    </source>
</evidence>
<dbReference type="InterPro" id="IPR011962">
    <property type="entry name" value="dCTP_deaminase"/>
</dbReference>
<evidence type="ECO:0000256" key="3">
    <source>
        <dbReference type="SAM" id="MobiDB-lite"/>
    </source>
</evidence>
<evidence type="ECO:0000256" key="1">
    <source>
        <dbReference type="ARBA" id="ARBA00022801"/>
    </source>
</evidence>
<keyword evidence="2" id="KW-0546">Nucleotide metabolism</keyword>
<dbReference type="Proteomes" id="UP000011137">
    <property type="component" value="Segment"/>
</dbReference>
<dbReference type="GeneID" id="14477398"/>
<name>L7TI54_9CAUD</name>
<dbReference type="InterPro" id="IPR033704">
    <property type="entry name" value="dUTPase_trimeric"/>
</dbReference>
<keyword evidence="1" id="KW-0378">Hydrolase</keyword>
<dbReference type="GO" id="GO:0008829">
    <property type="term" value="F:dCTP deaminase activity"/>
    <property type="evidence" value="ECO:0007669"/>
    <property type="project" value="InterPro"/>
</dbReference>
<dbReference type="GO" id="GO:0006229">
    <property type="term" value="P:dUTP biosynthetic process"/>
    <property type="evidence" value="ECO:0007669"/>
    <property type="project" value="InterPro"/>
</dbReference>